<dbReference type="InterPro" id="IPR023214">
    <property type="entry name" value="HAD_sf"/>
</dbReference>
<dbReference type="SUPFAM" id="SSF56784">
    <property type="entry name" value="HAD-like"/>
    <property type="match status" value="1"/>
</dbReference>
<dbReference type="RefSeq" id="WP_097442620.1">
    <property type="nucleotide sequence ID" value="NZ_NBWU01000004.1"/>
</dbReference>
<comment type="caution">
    <text evidence="2">The sequence shown here is derived from an EMBL/GenBank/DDBJ whole genome shotgun (WGS) entry which is preliminary data.</text>
</comment>
<dbReference type="CDD" id="cd07521">
    <property type="entry name" value="HAD_FCP1-like"/>
    <property type="match status" value="1"/>
</dbReference>
<dbReference type="Proteomes" id="UP000219559">
    <property type="component" value="Unassembled WGS sequence"/>
</dbReference>
<keyword evidence="3" id="KW-1185">Reference proteome</keyword>
<name>A0A2A4G7H3_9FLAO</name>
<dbReference type="Pfam" id="PF03031">
    <property type="entry name" value="NIF"/>
    <property type="match status" value="1"/>
</dbReference>
<accession>A0A2A4G7H3</accession>
<gene>
    <name evidence="2" type="ORF">B7P33_11625</name>
</gene>
<dbReference type="PANTHER" id="PTHR12210">
    <property type="entry name" value="DULLARD PROTEIN PHOSPHATASE"/>
    <property type="match status" value="1"/>
</dbReference>
<dbReference type="InterPro" id="IPR050365">
    <property type="entry name" value="TIM50"/>
</dbReference>
<evidence type="ECO:0000259" key="1">
    <source>
        <dbReference type="PROSITE" id="PS50969"/>
    </source>
</evidence>
<dbReference type="AlphaFoldDB" id="A0A2A4G7H3"/>
<organism evidence="2 3">
    <name type="scientific">Sediminicola luteus</name>
    <dbReference type="NCBI Taxonomy" id="319238"/>
    <lineage>
        <taxon>Bacteria</taxon>
        <taxon>Pseudomonadati</taxon>
        <taxon>Bacteroidota</taxon>
        <taxon>Flavobacteriia</taxon>
        <taxon>Flavobacteriales</taxon>
        <taxon>Flavobacteriaceae</taxon>
        <taxon>Sediminicola</taxon>
    </lineage>
</organism>
<proteinExistence type="predicted"/>
<dbReference type="Gene3D" id="3.40.50.1000">
    <property type="entry name" value="HAD superfamily/HAD-like"/>
    <property type="match status" value="1"/>
</dbReference>
<reference evidence="2 3" key="1">
    <citation type="submission" date="2017-04" db="EMBL/GenBank/DDBJ databases">
        <title>A new member of the family Flavobacteriaceae isolated from ascidians.</title>
        <authorList>
            <person name="Chen L."/>
        </authorList>
    </citation>
    <scope>NUCLEOTIDE SEQUENCE [LARGE SCALE GENOMIC DNA]</scope>
    <source>
        <strain evidence="2 3">HQA918</strain>
    </source>
</reference>
<feature type="domain" description="FCP1 homology" evidence="1">
    <location>
        <begin position="2"/>
        <end position="163"/>
    </location>
</feature>
<protein>
    <submittedName>
        <fullName evidence="2">Phosphoprotein phosphatase</fullName>
    </submittedName>
</protein>
<dbReference type="InterPro" id="IPR004274">
    <property type="entry name" value="FCP1_dom"/>
</dbReference>
<dbReference type="OrthoDB" id="65801at2"/>
<evidence type="ECO:0000313" key="3">
    <source>
        <dbReference type="Proteomes" id="UP000219559"/>
    </source>
</evidence>
<evidence type="ECO:0000313" key="2">
    <source>
        <dbReference type="EMBL" id="PCE63904.1"/>
    </source>
</evidence>
<dbReference type="SMART" id="SM00577">
    <property type="entry name" value="CPDc"/>
    <property type="match status" value="1"/>
</dbReference>
<dbReference type="PROSITE" id="PS50969">
    <property type="entry name" value="FCP1"/>
    <property type="match status" value="1"/>
</dbReference>
<dbReference type="InterPro" id="IPR036412">
    <property type="entry name" value="HAD-like_sf"/>
</dbReference>
<dbReference type="EMBL" id="NBWU01000004">
    <property type="protein sequence ID" value="PCE63904.1"/>
    <property type="molecule type" value="Genomic_DNA"/>
</dbReference>
<sequence length="187" mass="22398">MNETEKILLILDLDETLIHATEKKLEIEPNFQYAEYYVYKRPHLIEFLTEMSQYFKLAVWSSADDKYVKDVVELIKPTELELEFIWARSRCTTRRDYELDKYVREKRLKKVKKQGFRLEKSLIVDDSPEKTRDNFGNAIYVLPFEGNQNDNELISLSEFLKSIKDSDNVRRIEKRGWRNVKTAYNNV</sequence>